<feature type="transmembrane region" description="Helical" evidence="1">
    <location>
        <begin position="5"/>
        <end position="24"/>
    </location>
</feature>
<feature type="non-terminal residue" evidence="2">
    <location>
        <position position="1"/>
    </location>
</feature>
<protein>
    <submittedName>
        <fullName evidence="2">Uncharacterized protein</fullName>
    </submittedName>
</protein>
<accession>X1M1L6</accession>
<feature type="non-terminal residue" evidence="2">
    <location>
        <position position="397"/>
    </location>
</feature>
<evidence type="ECO:0000313" key="2">
    <source>
        <dbReference type="EMBL" id="GAI08555.1"/>
    </source>
</evidence>
<dbReference type="AlphaFoldDB" id="X1M1L6"/>
<gene>
    <name evidence="2" type="ORF">S06H3_15222</name>
</gene>
<proteinExistence type="predicted"/>
<keyword evidence="1" id="KW-0472">Membrane</keyword>
<keyword evidence="1" id="KW-1133">Transmembrane helix</keyword>
<name>X1M1L6_9ZZZZ</name>
<comment type="caution">
    <text evidence="2">The sequence shown here is derived from an EMBL/GenBank/DDBJ whole genome shotgun (WGS) entry which is preliminary data.</text>
</comment>
<evidence type="ECO:0000256" key="1">
    <source>
        <dbReference type="SAM" id="Phobius"/>
    </source>
</evidence>
<organism evidence="2">
    <name type="scientific">marine sediment metagenome</name>
    <dbReference type="NCBI Taxonomy" id="412755"/>
    <lineage>
        <taxon>unclassified sequences</taxon>
        <taxon>metagenomes</taxon>
        <taxon>ecological metagenomes</taxon>
    </lineage>
</organism>
<keyword evidence="1" id="KW-0812">Transmembrane</keyword>
<dbReference type="EMBL" id="BARV01007479">
    <property type="protein sequence ID" value="GAI08555.1"/>
    <property type="molecule type" value="Genomic_DNA"/>
</dbReference>
<sequence length="397" mass="45822">RDRIILFVCIVLVVGLLIGAGMQLDSINRRREDMDLIIDKPENIPPSLAFATIATGAFRGLVVDILWMRADKLKEEGQFFDARQLAEWITILQPRFASVWEFHAWNMAYNISVAIPATQPDQRWRWVKNGYELLRDEAIDKFKLKNLTLYRELGRIFQHKIGGVSDDAHKYYKLQLALAMEPLLGPADNAYFDLLTEAPASWQEIKSDPNISPLIKAIKSADNAFSDDNQFVSNYLSLRQDSRRFNPAAGKTIDDFRGTKALDKFDTFAKAWQLRKAWKLDPVLIRQINRTYGPIDWSDPNTHLPLDWRHPDSHAIYWAIKGLEIAAKEQKSEIEVSEVNTDRIVAHSLQNLFRNGKIFIYELSLPASSQDISQEPQTQIFKEVFLRPDLRMFEPYN</sequence>
<reference evidence="2" key="1">
    <citation type="journal article" date="2014" name="Front. Microbiol.">
        <title>High frequency of phylogenetically diverse reductive dehalogenase-homologous genes in deep subseafloor sedimentary metagenomes.</title>
        <authorList>
            <person name="Kawai M."/>
            <person name="Futagami T."/>
            <person name="Toyoda A."/>
            <person name="Takaki Y."/>
            <person name="Nishi S."/>
            <person name="Hori S."/>
            <person name="Arai W."/>
            <person name="Tsubouchi T."/>
            <person name="Morono Y."/>
            <person name="Uchiyama I."/>
            <person name="Ito T."/>
            <person name="Fujiyama A."/>
            <person name="Inagaki F."/>
            <person name="Takami H."/>
        </authorList>
    </citation>
    <scope>NUCLEOTIDE SEQUENCE</scope>
    <source>
        <strain evidence="2">Expedition CK06-06</strain>
    </source>
</reference>